<comment type="subcellular location">
    <subcellularLocation>
        <location evidence="1 7">Nucleus</location>
    </subcellularLocation>
</comment>
<evidence type="ECO:0000256" key="4">
    <source>
        <dbReference type="ARBA" id="ARBA00023159"/>
    </source>
</evidence>
<dbReference type="PROSITE" id="PS00686">
    <property type="entry name" value="NFYA_HAP2_1"/>
    <property type="match status" value="1"/>
</dbReference>
<dbReference type="GO" id="GO:0003700">
    <property type="term" value="F:DNA-binding transcription factor activity"/>
    <property type="evidence" value="ECO:0007669"/>
    <property type="project" value="UniProtKB-UniRule"/>
</dbReference>
<evidence type="ECO:0000256" key="6">
    <source>
        <dbReference type="ARBA" id="ARBA00023242"/>
    </source>
</evidence>
<evidence type="ECO:0000256" key="7">
    <source>
        <dbReference type="RuleBase" id="RU367155"/>
    </source>
</evidence>
<dbReference type="PRINTS" id="PR00616">
    <property type="entry name" value="CCAATSUBUNTB"/>
</dbReference>
<sequence length="311" mass="33971">EQLNSEGTMTVMQPIAANGSAQSLQVVQTAGQVIQGGSGQQIVIHPVTQNAGQAVQLGTHAATQLQVVPIPAIQNTNGPVLLQPSQAQLLQTADGQTFIYHPAHVQLENPSQIQPAAPTLISLNGNIVSLAPVNNNNSSLQPATVAQPQMPTSTASTNQQPSHQQHNIVMQMVGDRNATTNTSNNAAAQFTRLPAAEFLDEEPLYVNAKQYKRILKRRQARAKLEAEGRIPKLRQKYLHESRHKHAMNRIRGEGGRFHSGSVKKIKEQEIQRKPDNQQCEQHQLLRGRLQSIASANHLTTSDLETSLIIED</sequence>
<comment type="similarity">
    <text evidence="7">Belongs to the NFYA/HAP2 subunit family.</text>
</comment>
<evidence type="ECO:0000256" key="1">
    <source>
        <dbReference type="ARBA" id="ARBA00004123"/>
    </source>
</evidence>
<protein>
    <recommendedName>
        <fullName evidence="7">Nuclear transcription factor Y subunit</fullName>
    </recommendedName>
</protein>
<dbReference type="PROSITE" id="PS51152">
    <property type="entry name" value="NFYA_HAP2_2"/>
    <property type="match status" value="1"/>
</dbReference>
<dbReference type="GO" id="GO:0003677">
    <property type="term" value="F:DNA binding"/>
    <property type="evidence" value="ECO:0007669"/>
    <property type="project" value="UniProtKB-KW"/>
</dbReference>
<keyword evidence="3 7" id="KW-0238">DNA-binding</keyword>
<dbReference type="Pfam" id="PF02045">
    <property type="entry name" value="CBFB_NFYA"/>
    <property type="match status" value="1"/>
</dbReference>
<keyword evidence="5 7" id="KW-0804">Transcription</keyword>
<dbReference type="GO" id="GO:0016602">
    <property type="term" value="C:CCAAT-binding factor complex"/>
    <property type="evidence" value="ECO:0007669"/>
    <property type="project" value="InterPro"/>
</dbReference>
<comment type="subunit">
    <text evidence="7">Heterotrimer.</text>
</comment>
<proteinExistence type="evidence at transcript level"/>
<dbReference type="PANTHER" id="PTHR12632">
    <property type="entry name" value="TRANSCRIPTION FACTOR NF-Y ALPHA-RELATED"/>
    <property type="match status" value="1"/>
</dbReference>
<dbReference type="InterPro" id="IPR001289">
    <property type="entry name" value="NFYA"/>
</dbReference>
<dbReference type="InterPro" id="IPR018362">
    <property type="entry name" value="CCAAT-binding_factor_CS"/>
</dbReference>
<organism evidence="8">
    <name type="scientific">Triatoma infestans</name>
    <name type="common">Assassin bug</name>
    <dbReference type="NCBI Taxonomy" id="30076"/>
    <lineage>
        <taxon>Eukaryota</taxon>
        <taxon>Metazoa</taxon>
        <taxon>Ecdysozoa</taxon>
        <taxon>Arthropoda</taxon>
        <taxon>Hexapoda</taxon>
        <taxon>Insecta</taxon>
        <taxon>Pterygota</taxon>
        <taxon>Neoptera</taxon>
        <taxon>Paraneoptera</taxon>
        <taxon>Hemiptera</taxon>
        <taxon>Heteroptera</taxon>
        <taxon>Panheteroptera</taxon>
        <taxon>Cimicomorpha</taxon>
        <taxon>Reduviidae</taxon>
        <taxon>Triatominae</taxon>
        <taxon>Triatoma</taxon>
    </lineage>
</organism>
<keyword evidence="4" id="KW-0010">Activator</keyword>
<evidence type="ECO:0000256" key="2">
    <source>
        <dbReference type="ARBA" id="ARBA00023015"/>
    </source>
</evidence>
<dbReference type="EMBL" id="GBBI01003051">
    <property type="protein sequence ID" value="JAC15661.1"/>
    <property type="molecule type" value="mRNA"/>
</dbReference>
<evidence type="ECO:0000256" key="3">
    <source>
        <dbReference type="ARBA" id="ARBA00023125"/>
    </source>
</evidence>
<evidence type="ECO:0000313" key="8">
    <source>
        <dbReference type="EMBL" id="JAC15661.1"/>
    </source>
</evidence>
<dbReference type="SMART" id="SM00521">
    <property type="entry name" value="CBF"/>
    <property type="match status" value="1"/>
</dbReference>
<comment type="function">
    <text evidence="7">Component of the sequence-specific heterotrimeric transcription factor (NF-Y) which specifically recognizes a 5'-CCAAT-3' box motif found in the promoters of its target genes.</text>
</comment>
<dbReference type="Gene3D" id="6.10.250.2430">
    <property type="match status" value="1"/>
</dbReference>
<dbReference type="AlphaFoldDB" id="A0A023F394"/>
<keyword evidence="2 7" id="KW-0805">Transcription regulation</keyword>
<reference evidence="8" key="1">
    <citation type="journal article" date="2014" name="PLoS Negl. Trop. Dis.">
        <title>An updated insight into the Sialotranscriptome of Triatoma infestans: developmental stage and geographic variations.</title>
        <authorList>
            <person name="Schwarz A."/>
            <person name="Medrano-Mercado N."/>
            <person name="Schaub G.A."/>
            <person name="Struchiner C.J."/>
            <person name="Bargues M.D."/>
            <person name="Levy M.Z."/>
            <person name="Ribeiro J.M."/>
        </authorList>
    </citation>
    <scope>NUCLEOTIDE SEQUENCE</scope>
    <source>
        <strain evidence="8">Chile</strain>
        <tissue evidence="8">Salivary glands</tissue>
    </source>
</reference>
<accession>A0A023F394</accession>
<evidence type="ECO:0000256" key="5">
    <source>
        <dbReference type="ARBA" id="ARBA00023163"/>
    </source>
</evidence>
<feature type="non-terminal residue" evidence="8">
    <location>
        <position position="1"/>
    </location>
</feature>
<keyword evidence="6 7" id="KW-0539">Nucleus</keyword>
<name>A0A023F394_TRIIF</name>